<protein>
    <submittedName>
        <fullName evidence="2">Uncharacterized protein</fullName>
    </submittedName>
</protein>
<dbReference type="EMBL" id="LR796565">
    <property type="protein sequence ID" value="CAB4151332.1"/>
    <property type="molecule type" value="Genomic_DNA"/>
</dbReference>
<name>A0A6J5MY61_9CAUD</name>
<reference evidence="2" key="1">
    <citation type="submission" date="2020-04" db="EMBL/GenBank/DDBJ databases">
        <authorList>
            <person name="Chiriac C."/>
            <person name="Salcher M."/>
            <person name="Ghai R."/>
            <person name="Kavagutti S V."/>
        </authorList>
    </citation>
    <scope>NUCLEOTIDE SEQUENCE</scope>
</reference>
<evidence type="ECO:0000313" key="2">
    <source>
        <dbReference type="EMBL" id="CAB4151332.1"/>
    </source>
</evidence>
<sequence>MTLRELLAQKPALFYAQTWYATEAFLDTPAEPTVATPKGIQYVGLTPTPGLATLPSAAQLAAAYLANPTASVWRWFHWTRDVDQHGNAIYVGGMGHDEIPGFQIHRHLRITNRWGQSKW</sequence>
<dbReference type="EMBL" id="LR796324">
    <property type="protein sequence ID" value="CAB4136799.1"/>
    <property type="molecule type" value="Genomic_DNA"/>
</dbReference>
<evidence type="ECO:0000313" key="3">
    <source>
        <dbReference type="EMBL" id="CAB4166334.1"/>
    </source>
</evidence>
<proteinExistence type="predicted"/>
<gene>
    <name evidence="1" type="ORF">UFOVP305_33</name>
    <name evidence="2" type="ORF">UFOVP593_12</name>
    <name evidence="3" type="ORF">UFOVP842_22</name>
</gene>
<accession>A0A6J5MY61</accession>
<evidence type="ECO:0000313" key="1">
    <source>
        <dbReference type="EMBL" id="CAB4136799.1"/>
    </source>
</evidence>
<organism evidence="2">
    <name type="scientific">uncultured Caudovirales phage</name>
    <dbReference type="NCBI Taxonomy" id="2100421"/>
    <lineage>
        <taxon>Viruses</taxon>
        <taxon>Duplodnaviria</taxon>
        <taxon>Heunggongvirae</taxon>
        <taxon>Uroviricota</taxon>
        <taxon>Caudoviricetes</taxon>
        <taxon>Peduoviridae</taxon>
        <taxon>Maltschvirus</taxon>
        <taxon>Maltschvirus maltsch</taxon>
    </lineage>
</organism>
<dbReference type="EMBL" id="LR796793">
    <property type="protein sequence ID" value="CAB4166334.1"/>
    <property type="molecule type" value="Genomic_DNA"/>
</dbReference>